<gene>
    <name evidence="2" type="ORF">BK672_23230</name>
</gene>
<dbReference type="RefSeq" id="WP_123376508.1">
    <property type="nucleotide sequence ID" value="NZ_MOBY01000031.1"/>
</dbReference>
<comment type="caution">
    <text evidence="2">The sequence shown here is derived from an EMBL/GenBank/DDBJ whole genome shotgun (WGS) entry which is preliminary data.</text>
</comment>
<feature type="domain" description="Dermonecrotic toxin N-terminal" evidence="1">
    <location>
        <begin position="74"/>
        <end position="276"/>
    </location>
</feature>
<evidence type="ECO:0000313" key="3">
    <source>
        <dbReference type="Proteomes" id="UP000283650"/>
    </source>
</evidence>
<evidence type="ECO:0000259" key="1">
    <source>
        <dbReference type="Pfam" id="PF20178"/>
    </source>
</evidence>
<reference evidence="2 3" key="1">
    <citation type="submission" date="2016-10" db="EMBL/GenBank/DDBJ databases">
        <title>Comparative genome analysis of multiple Pseudomonas spp. focuses on biocontrol and plant growth promoting traits.</title>
        <authorList>
            <person name="Tao X.-Y."/>
            <person name="Taylor C.G."/>
        </authorList>
    </citation>
    <scope>NUCLEOTIDE SEQUENCE [LARGE SCALE GENOMIC DNA]</scope>
    <source>
        <strain evidence="2 3">2F9</strain>
    </source>
</reference>
<evidence type="ECO:0000313" key="2">
    <source>
        <dbReference type="EMBL" id="RON89770.1"/>
    </source>
</evidence>
<feature type="domain" description="Dermonecrotic toxin N-terminal" evidence="1">
    <location>
        <begin position="694"/>
        <end position="970"/>
    </location>
</feature>
<dbReference type="InterPro" id="IPR046673">
    <property type="entry name" value="ToxA_N"/>
</dbReference>
<name>A0A423MWD5_PSEFL</name>
<organism evidence="2 3">
    <name type="scientific">Pseudomonas fluorescens</name>
    <dbReference type="NCBI Taxonomy" id="294"/>
    <lineage>
        <taxon>Bacteria</taxon>
        <taxon>Pseudomonadati</taxon>
        <taxon>Pseudomonadota</taxon>
        <taxon>Gammaproteobacteria</taxon>
        <taxon>Pseudomonadales</taxon>
        <taxon>Pseudomonadaceae</taxon>
        <taxon>Pseudomonas</taxon>
    </lineage>
</organism>
<accession>A0A423MWD5</accession>
<feature type="domain" description="Dermonecrotic toxin N-terminal" evidence="1">
    <location>
        <begin position="449"/>
        <end position="566"/>
    </location>
</feature>
<dbReference type="Pfam" id="PF20178">
    <property type="entry name" value="ToxA_N"/>
    <property type="match status" value="3"/>
</dbReference>
<proteinExistence type="predicted"/>
<dbReference type="EMBL" id="MOBY01000031">
    <property type="protein sequence ID" value="RON89770.1"/>
    <property type="molecule type" value="Genomic_DNA"/>
</dbReference>
<dbReference type="Proteomes" id="UP000283650">
    <property type="component" value="Unassembled WGS sequence"/>
</dbReference>
<sequence length="1851" mass="207183">MPDRLILDELPAPSPLPETVEHLPKTIDHSLLLQANQRWRTSSEGLRDLFAASPALRDSVNELLRQQLQLDGEKTGLRFAATDDQPEHIVSLTDACAFVVQQPTLETDLDQRCDLTGIGADHPLYALKPLQLLEKLKALDPRKSHETRWAQFWDARAPRTPLSRRTRATQLYRAHFEATAHMALAHQTITAAQLKTLQLIIDSGADALTIDGQPIHTEKLALVLSNDSKVKLPGAWVVSVGDVSTAAPLLYLPCNATSIQAFNSRAAMQTWLTRQVPIPTGLPKEILRVDYSAALDPMVTGASDLFAGRHHAQLDALSNTNKDTPGIKEHGARSLIHVDLIDHQRSSAIIVAAPPKPLTPGSDSEMEDESLFGSLSAGIPLAVRQAALKRERDALERLQSNDGDGARYRQCKEALKTLETAEQAGETAASSLLYRDNPLDVSTFNTALTALRQAHRDGLYAEGNLQAALGQLDSADHDLLKAVLDNPVAAERDPDITAASLTLSLTETKDEIRTTQSERLKGVLVIGRQAMLTDRASTSSLLLYWPGTGGGLQRFADRQTLEREVFRIADHASDLTLQLSPLTTDPLHHCLNELITDFDSKATLLRGQPEQADALEILRQGCLATVQVPLHDARSLAFAHLQEQERTATLAGHRPGWLTRLNENERNGLKHNIEAYIAAMRTSHALMTLALEPRDDFTRRHLYARLRKDFSLEGHFSIQVELPDSTTTEQVPEAGPGGIRKTTVIVPGKSRSKMSLEDLAQLNIDNVQSVLNDSLSQRLVFLRLEVTATHKKDRSRLLNGINLRYLRKVLPELDLPKAYEQKINEAFRGASSESLFVKQHRRESLIEPWRLMLKIQSETARLQKHLSRDESALLNIAIDASTVDAWQANGKRLVLLPVALKAGGKDTPGEGPVTLSGVSLIEEQISGVTLLYLPDSQDGQFFRRYDNLEAARKGLFRLCGSDKWIEYLAGRTLQGNVRAHISRIGQAVEKNFDAIIEVGVRWPASTSLAAHLLDAHMGRLIEAHRGTSRSNDELFFERYALKGPRAFNYIKMALGMVPFVGSVLALYQAWTAANQAVAAFLRGDVADGLVEIESMLLSLVDAFMDLLPGEAAASTLSRTTRALTRARQLHAVVRNVAALQIKTQRHARHVLARFKDYEYEKPISLTGTEPASHGLYRGIYRHADGDFIERQGRLYPVELSRDSRSWRLSGNSRKTYKQPIALDENGQWDTWFGVYGEPLESGLAGGGNIAGRVADTLDAYWPPAIRQRLPRWLVDRNFRRHHQLTAAADELADQLQARGAKSDLVLNAYRAASVAERPAMWPAVEAACVGDIQLAQQRYQTLTELTEVAHRRKRREVADMQSKTAWLLTDRYRRRAVHASHNVHAMTLKIKELKQVRDALPDGTLARRLEIMEEIRVLRVEIVKKLDHMEGFKEQVNQWYERMLAKDRPKMSALVDNINVLHSDTSLLYLKTSQRLEIVKKAGSPDDASWLYLLELAEPLRNNIDRVLYSQYDLPNILGTVAQRNRILQECVDVCVEYRREMAAWTASYPQFFHLEVVEPLLEGVDRLADRARAGINKPPGPSVAGQPQQRVFITEDNQLRHGVEQWDSATQTRQYKSTGPGGHEEIWEQGADGRLRLTNPQNIATRSPAALSLAKLLTEAQQRLDNVAAYRAKVQSNADRDMLPVNLEHMMTSQAGELNTRANRIAAKSAEQPIIQQLRDQAAELIVEGRALRTQYSLTSQKPTDGMLDDLIGQNAVVIRRPLAIRRITDHQGQPDYLQEYEIWNITREPEQLLWYAHFHYRSATRPLRKFERAHLKLPAHRHLTHADDPTLLDSRITAQSIVLQHFEGI</sequence>
<protein>
    <recommendedName>
        <fullName evidence="1">Dermonecrotic toxin N-terminal domain-containing protein</fullName>
    </recommendedName>
</protein>